<accession>H6L4N8</accession>
<keyword evidence="4 5" id="KW-0472">Membrane</keyword>
<gene>
    <name evidence="7" type="ordered locus">SGRA_1227</name>
</gene>
<reference evidence="7 8" key="1">
    <citation type="journal article" date="2012" name="Stand. Genomic Sci.">
        <title>Complete genome sequencing and analysis of Saprospira grandis str. Lewin, a predatory marine bacterium.</title>
        <authorList>
            <person name="Saw J.H."/>
            <person name="Yuryev A."/>
            <person name="Kanbe M."/>
            <person name="Hou S."/>
            <person name="Young A.G."/>
            <person name="Aizawa S."/>
            <person name="Alam M."/>
        </authorList>
    </citation>
    <scope>NUCLEOTIDE SEQUENCE [LARGE SCALE GENOMIC DNA]</scope>
    <source>
        <strain evidence="7 8">Lewin</strain>
    </source>
</reference>
<evidence type="ECO:0000256" key="2">
    <source>
        <dbReference type="ARBA" id="ARBA00022692"/>
    </source>
</evidence>
<dbReference type="OrthoDB" id="6206554at2"/>
<feature type="transmembrane region" description="Helical" evidence="5">
    <location>
        <begin position="312"/>
        <end position="332"/>
    </location>
</feature>
<dbReference type="PANTHER" id="PTHR22550:SF5">
    <property type="entry name" value="LEUCINE ZIPPER PROTEIN 4"/>
    <property type="match status" value="1"/>
</dbReference>
<dbReference type="STRING" id="984262.SGRA_1227"/>
<evidence type="ECO:0000256" key="3">
    <source>
        <dbReference type="ARBA" id="ARBA00022989"/>
    </source>
</evidence>
<feature type="domain" description="VWFA" evidence="6">
    <location>
        <begin position="90"/>
        <end position="293"/>
    </location>
</feature>
<name>H6L4N8_SAPGL</name>
<dbReference type="InterPro" id="IPR036465">
    <property type="entry name" value="vWFA_dom_sf"/>
</dbReference>
<dbReference type="KEGG" id="sgn:SGRA_1227"/>
<sequence length="336" mass="37946">MQFESPSLLALLVCIPLIIILFIRAQRLNAQVRARFGSWTAFQRMIPTFAPGRNKLKFVLSVLALSLMILAWANPRMGSRSRKVERAGVDVYLALDLSRSMWAKDVQPRGMDRLEKARLFSLDLLQGLANNRVGLIFFAGEAFLQMPLTLDHSSAQVFLYNGLEEVELMQGSMPEKVLELVQKSEIQPDGKQHQKAVIFVSDGEEHNPKTLEAAKAARKNGVFSYTISVGSGQGAKIPLQRENELGFHRDKRGEEVVTATNKKMLAELAKVGGGRAFDIDQGKNILPALLKDFKKLEQQEFDELQYDDFDSYYQYLLAPALLLLLFEFFLAYRKKS</sequence>
<dbReference type="HOGENOM" id="CLU_024570_1_0_10"/>
<feature type="transmembrane region" description="Helical" evidence="5">
    <location>
        <begin position="56"/>
        <end position="73"/>
    </location>
</feature>
<evidence type="ECO:0000259" key="6">
    <source>
        <dbReference type="PROSITE" id="PS50234"/>
    </source>
</evidence>
<dbReference type="Pfam" id="PF07584">
    <property type="entry name" value="BatA"/>
    <property type="match status" value="1"/>
</dbReference>
<feature type="transmembrane region" description="Helical" evidence="5">
    <location>
        <begin position="6"/>
        <end position="25"/>
    </location>
</feature>
<evidence type="ECO:0000256" key="5">
    <source>
        <dbReference type="SAM" id="Phobius"/>
    </source>
</evidence>
<dbReference type="Pfam" id="PF00092">
    <property type="entry name" value="VWA"/>
    <property type="match status" value="1"/>
</dbReference>
<dbReference type="SMART" id="SM00327">
    <property type="entry name" value="VWA"/>
    <property type="match status" value="1"/>
</dbReference>
<evidence type="ECO:0000256" key="1">
    <source>
        <dbReference type="ARBA" id="ARBA00022475"/>
    </source>
</evidence>
<evidence type="ECO:0000313" key="7">
    <source>
        <dbReference type="EMBL" id="AFC23962.1"/>
    </source>
</evidence>
<dbReference type="eggNOG" id="COG2304">
    <property type="taxonomic scope" value="Bacteria"/>
</dbReference>
<keyword evidence="3 5" id="KW-1133">Transmembrane helix</keyword>
<keyword evidence="2 5" id="KW-0812">Transmembrane</keyword>
<dbReference type="InterPro" id="IPR024163">
    <property type="entry name" value="Aerotolerance_reg_N"/>
</dbReference>
<dbReference type="InterPro" id="IPR050768">
    <property type="entry name" value="UPF0353/GerABKA_families"/>
</dbReference>
<keyword evidence="1" id="KW-1003">Cell membrane</keyword>
<dbReference type="InterPro" id="IPR002035">
    <property type="entry name" value="VWF_A"/>
</dbReference>
<dbReference type="RefSeq" id="WP_015691607.1">
    <property type="nucleotide sequence ID" value="NC_016940.1"/>
</dbReference>
<keyword evidence="8" id="KW-1185">Reference proteome</keyword>
<protein>
    <submittedName>
        <fullName evidence="7">von Willebrand factor type A</fullName>
    </submittedName>
</protein>
<organism evidence="7 8">
    <name type="scientific">Saprospira grandis (strain Lewin)</name>
    <dbReference type="NCBI Taxonomy" id="984262"/>
    <lineage>
        <taxon>Bacteria</taxon>
        <taxon>Pseudomonadati</taxon>
        <taxon>Bacteroidota</taxon>
        <taxon>Saprospiria</taxon>
        <taxon>Saprospirales</taxon>
        <taxon>Saprospiraceae</taxon>
        <taxon>Saprospira</taxon>
    </lineage>
</organism>
<dbReference type="Proteomes" id="UP000007519">
    <property type="component" value="Chromosome"/>
</dbReference>
<dbReference type="Gene3D" id="3.40.50.410">
    <property type="entry name" value="von Willebrand factor, type A domain"/>
    <property type="match status" value="1"/>
</dbReference>
<dbReference type="AlphaFoldDB" id="H6L4N8"/>
<dbReference type="PANTHER" id="PTHR22550">
    <property type="entry name" value="SPORE GERMINATION PROTEIN"/>
    <property type="match status" value="1"/>
</dbReference>
<dbReference type="PROSITE" id="PS50234">
    <property type="entry name" value="VWFA"/>
    <property type="match status" value="1"/>
</dbReference>
<proteinExistence type="predicted"/>
<evidence type="ECO:0000313" key="8">
    <source>
        <dbReference type="Proteomes" id="UP000007519"/>
    </source>
</evidence>
<dbReference type="EMBL" id="CP002831">
    <property type="protein sequence ID" value="AFC23962.1"/>
    <property type="molecule type" value="Genomic_DNA"/>
</dbReference>
<evidence type="ECO:0000256" key="4">
    <source>
        <dbReference type="ARBA" id="ARBA00023136"/>
    </source>
</evidence>
<dbReference type="SUPFAM" id="SSF53300">
    <property type="entry name" value="vWA-like"/>
    <property type="match status" value="1"/>
</dbReference>